<keyword evidence="16" id="KW-1015">Disulfide bond</keyword>
<evidence type="ECO:0000256" key="5">
    <source>
        <dbReference type="ARBA" id="ARBA00005363"/>
    </source>
</evidence>
<dbReference type="Pfam" id="PF09451">
    <property type="entry name" value="ATG27"/>
    <property type="match status" value="1"/>
</dbReference>
<dbReference type="GO" id="GO:0005802">
    <property type="term" value="C:trans-Golgi network"/>
    <property type="evidence" value="ECO:0007669"/>
    <property type="project" value="TreeGrafter"/>
</dbReference>
<dbReference type="PANTHER" id="PTHR15071">
    <property type="entry name" value="MANNOSE-6-PHOSPHATE RECEPTOR FAMILY MEMBER"/>
    <property type="match status" value="1"/>
</dbReference>
<evidence type="ECO:0000256" key="11">
    <source>
        <dbReference type="ARBA" id="ARBA00022989"/>
    </source>
</evidence>
<keyword evidence="10" id="KW-0653">Protein transport</keyword>
<dbReference type="InterPro" id="IPR018939">
    <property type="entry name" value="Autophagy-rel_prot_27"/>
</dbReference>
<reference evidence="21" key="1">
    <citation type="submission" date="2021-05" db="EMBL/GenBank/DDBJ databases">
        <title>A free-living protist that lacks canonical eukaryotic 1 DNA replication and segregation systems.</title>
        <authorList>
            <person name="Salas-Leiva D.E."/>
            <person name="Tromer E.C."/>
            <person name="Curtis B.A."/>
            <person name="Jerlstrom-Hultqvist J."/>
            <person name="Kolisko M."/>
            <person name="Yi Z."/>
            <person name="Salas-Leiva J.S."/>
            <person name="Gallot-Lavallee L."/>
            <person name="Kops G.J.P.L."/>
            <person name="Archibald J.M."/>
            <person name="Simpson A.G.B."/>
            <person name="Roger A.J."/>
        </authorList>
    </citation>
    <scope>NUCLEOTIDE SEQUENCE</scope>
    <source>
        <strain evidence="21">BICM</strain>
    </source>
</reference>
<dbReference type="SUPFAM" id="SSF50911">
    <property type="entry name" value="Mannose 6-phosphate receptor domain"/>
    <property type="match status" value="1"/>
</dbReference>
<keyword evidence="8 18" id="KW-0812">Transmembrane</keyword>
<protein>
    <recommendedName>
        <fullName evidence="6">Autophagy-related protein 27</fullName>
    </recommendedName>
</protein>
<evidence type="ECO:0000259" key="20">
    <source>
        <dbReference type="PROSITE" id="PS51914"/>
    </source>
</evidence>
<dbReference type="GO" id="GO:0015031">
    <property type="term" value="P:protein transport"/>
    <property type="evidence" value="ECO:0007669"/>
    <property type="project" value="UniProtKB-KW"/>
</dbReference>
<keyword evidence="15 18" id="KW-0472">Membrane</keyword>
<keyword evidence="11 18" id="KW-1133">Transmembrane helix</keyword>
<evidence type="ECO:0000313" key="22">
    <source>
        <dbReference type="Proteomes" id="UP000717585"/>
    </source>
</evidence>
<evidence type="ECO:0000256" key="14">
    <source>
        <dbReference type="ARBA" id="ARBA00023128"/>
    </source>
</evidence>
<dbReference type="PROSITE" id="PS51257">
    <property type="entry name" value="PROKAR_LIPOPROTEIN"/>
    <property type="match status" value="1"/>
</dbReference>
<evidence type="ECO:0000256" key="12">
    <source>
        <dbReference type="ARBA" id="ARBA00023006"/>
    </source>
</evidence>
<gene>
    <name evidence="21" type="ORF">J8273_4535</name>
</gene>
<evidence type="ECO:0000256" key="18">
    <source>
        <dbReference type="SAM" id="Phobius"/>
    </source>
</evidence>
<organism evidence="21 22">
    <name type="scientific">Carpediemonas membranifera</name>
    <dbReference type="NCBI Taxonomy" id="201153"/>
    <lineage>
        <taxon>Eukaryota</taxon>
        <taxon>Metamonada</taxon>
        <taxon>Carpediemonas-like organisms</taxon>
        <taxon>Carpediemonas</taxon>
    </lineage>
</organism>
<evidence type="ECO:0000256" key="9">
    <source>
        <dbReference type="ARBA" id="ARBA00022729"/>
    </source>
</evidence>
<dbReference type="GO" id="GO:0006914">
    <property type="term" value="P:autophagy"/>
    <property type="evidence" value="ECO:0007669"/>
    <property type="project" value="UniProtKB-KW"/>
</dbReference>
<dbReference type="GO" id="GO:0010008">
    <property type="term" value="C:endosome membrane"/>
    <property type="evidence" value="ECO:0007669"/>
    <property type="project" value="UniProtKB-SubCell"/>
</dbReference>
<dbReference type="GO" id="GO:0031966">
    <property type="term" value="C:mitochondrial membrane"/>
    <property type="evidence" value="ECO:0007669"/>
    <property type="project" value="UniProtKB-SubCell"/>
</dbReference>
<feature type="transmembrane region" description="Helical" evidence="18">
    <location>
        <begin position="181"/>
        <end position="214"/>
    </location>
</feature>
<keyword evidence="9 19" id="KW-0732">Signal</keyword>
<keyword evidence="21" id="KW-0449">Lipoprotein</keyword>
<evidence type="ECO:0000256" key="4">
    <source>
        <dbReference type="ARBA" id="ARBA00004472"/>
    </source>
</evidence>
<keyword evidence="12" id="KW-0072">Autophagy</keyword>
<proteinExistence type="inferred from homology"/>
<dbReference type="AlphaFoldDB" id="A0A8J6AW30"/>
<comment type="similarity">
    <text evidence="5">Belongs to the ATG27 family.</text>
</comment>
<feature type="domain" description="MRH" evidence="20">
    <location>
        <begin position="20"/>
        <end position="167"/>
    </location>
</feature>
<evidence type="ECO:0000256" key="16">
    <source>
        <dbReference type="ARBA" id="ARBA00023157"/>
    </source>
</evidence>
<feature type="signal peptide" evidence="19">
    <location>
        <begin position="1"/>
        <end position="20"/>
    </location>
</feature>
<evidence type="ECO:0000256" key="15">
    <source>
        <dbReference type="ARBA" id="ARBA00023136"/>
    </source>
</evidence>
<dbReference type="PROSITE" id="PS51914">
    <property type="entry name" value="MRH"/>
    <property type="match status" value="1"/>
</dbReference>
<dbReference type="Gene3D" id="2.70.130.10">
    <property type="entry name" value="Mannose-6-phosphate receptor binding domain"/>
    <property type="match status" value="1"/>
</dbReference>
<dbReference type="PANTHER" id="PTHR15071:SF0">
    <property type="entry name" value="MANNOSE 6-PHOSPHATE RECEPTOR-LIKE PROTEIN 1"/>
    <property type="match status" value="1"/>
</dbReference>
<comment type="subcellular location">
    <subcellularLocation>
        <location evidence="2">Cytoplasmic vesicle membrane</location>
        <topology evidence="2">Single-pass type I membrane protein</topology>
    </subcellularLocation>
    <subcellularLocation>
        <location evidence="3">Golgi apparatus membrane</location>
    </subcellularLocation>
    <subcellularLocation>
        <location evidence="1">Mitochondrion membrane</location>
        <topology evidence="1">Single-pass membrane protein</topology>
    </subcellularLocation>
    <subcellularLocation>
        <location evidence="4">Preautophagosomal structure membrane</location>
        <topology evidence="4">Single-pass type I membrane protein</topology>
    </subcellularLocation>
</comment>
<dbReference type="InterPro" id="IPR044865">
    <property type="entry name" value="MRH_dom"/>
</dbReference>
<evidence type="ECO:0000256" key="6">
    <source>
        <dbReference type="ARBA" id="ARBA00013776"/>
    </source>
</evidence>
<evidence type="ECO:0000256" key="10">
    <source>
        <dbReference type="ARBA" id="ARBA00022927"/>
    </source>
</evidence>
<keyword evidence="17" id="KW-0968">Cytoplasmic vesicle</keyword>
<evidence type="ECO:0000313" key="21">
    <source>
        <dbReference type="EMBL" id="KAG9393935.1"/>
    </source>
</evidence>
<feature type="chain" id="PRO_5035212323" description="Autophagy-related protein 27" evidence="19">
    <location>
        <begin position="21"/>
        <end position="248"/>
    </location>
</feature>
<name>A0A8J6AW30_9EUKA</name>
<dbReference type="Proteomes" id="UP000717585">
    <property type="component" value="Unassembled WGS sequence"/>
</dbReference>
<keyword evidence="13" id="KW-0333">Golgi apparatus</keyword>
<dbReference type="InterPro" id="IPR009011">
    <property type="entry name" value="Man6P_isomerase_rcpt-bd_dom_sf"/>
</dbReference>
<accession>A0A8J6AW30</accession>
<dbReference type="GO" id="GO:0000139">
    <property type="term" value="C:Golgi membrane"/>
    <property type="evidence" value="ECO:0007669"/>
    <property type="project" value="UniProtKB-SubCell"/>
</dbReference>
<evidence type="ECO:0000256" key="2">
    <source>
        <dbReference type="ARBA" id="ARBA00004358"/>
    </source>
</evidence>
<comment type="caution">
    <text evidence="21">The sequence shown here is derived from an EMBL/GenBank/DDBJ whole genome shotgun (WGS) entry which is preliminary data.</text>
</comment>
<dbReference type="GO" id="GO:0034045">
    <property type="term" value="C:phagophore assembly site membrane"/>
    <property type="evidence" value="ECO:0007669"/>
    <property type="project" value="UniProtKB-SubCell"/>
</dbReference>
<evidence type="ECO:0000256" key="1">
    <source>
        <dbReference type="ARBA" id="ARBA00004304"/>
    </source>
</evidence>
<dbReference type="EMBL" id="JAHDYR010000019">
    <property type="protein sequence ID" value="KAG9393935.1"/>
    <property type="molecule type" value="Genomic_DNA"/>
</dbReference>
<evidence type="ECO:0000256" key="13">
    <source>
        <dbReference type="ARBA" id="ARBA00023034"/>
    </source>
</evidence>
<evidence type="ECO:0000256" key="17">
    <source>
        <dbReference type="ARBA" id="ARBA00023329"/>
    </source>
</evidence>
<keyword evidence="7" id="KW-0813">Transport</keyword>
<evidence type="ECO:0000256" key="19">
    <source>
        <dbReference type="SAM" id="SignalP"/>
    </source>
</evidence>
<evidence type="ECO:0000256" key="7">
    <source>
        <dbReference type="ARBA" id="ARBA00022448"/>
    </source>
</evidence>
<keyword evidence="22" id="KW-1185">Reference proteome</keyword>
<evidence type="ECO:0000256" key="8">
    <source>
        <dbReference type="ARBA" id="ARBA00022692"/>
    </source>
</evidence>
<sequence length="248" mass="26533">MRISLIAAVLVLSFVPAVLSSCTYELGGKKWNLDKLHSDTGWYIPDTALVYDYFINFCGPVTVGAPQCSGQGACKQEIAGMQNYYPLGLYSDSQLAPGPTENAEAQFTLIYLNGRAIGATKIAQTHITMFCDKTRKGDPRIEFEGFDEGTTTEVNFFSVYHAACCAETSSTSAVMSFLKNAVAFVAAIIGISLLFSAVLILVVVGVALIGGGVFGGLYFMKGRQGVGYKSLDADEEPFDTNVGGFDTI</sequence>
<evidence type="ECO:0000256" key="3">
    <source>
        <dbReference type="ARBA" id="ARBA00004394"/>
    </source>
</evidence>
<keyword evidence="14" id="KW-0496">Mitochondrion</keyword>